<evidence type="ECO:0000313" key="3">
    <source>
        <dbReference type="EMBL" id="KPQ10567.1"/>
    </source>
</evidence>
<feature type="transmembrane region" description="Helical" evidence="1">
    <location>
        <begin position="43"/>
        <end position="64"/>
    </location>
</feature>
<sequence length="82" mass="9373">MKRRQTLHRFLVEYEWVHISIGVVGNATFFVGSIFFLPAFDGWLTFGVWLFITGSLLMLFGAVGDGLKKYWTGRYGDPRAIP</sequence>
<evidence type="ECO:0000313" key="6">
    <source>
        <dbReference type="Proteomes" id="UP000182800"/>
    </source>
</evidence>
<comment type="caution">
    <text evidence="3">The sequence shown here is derived from an EMBL/GenBank/DDBJ whole genome shotgun (WGS) entry which is preliminary data.</text>
</comment>
<feature type="transmembrane region" description="Helical" evidence="1">
    <location>
        <begin position="16"/>
        <end position="37"/>
    </location>
</feature>
<keyword evidence="1" id="KW-0472">Membrane</keyword>
<keyword evidence="6" id="KW-1185">Reference proteome</keyword>
<dbReference type="Proteomes" id="UP000050497">
    <property type="component" value="Unassembled WGS sequence"/>
</dbReference>
<dbReference type="AlphaFoldDB" id="A0A0P7Y8U0"/>
<reference evidence="3 5" key="1">
    <citation type="submission" date="2015-09" db="EMBL/GenBank/DDBJ databases">
        <title>Identification and resolution of microdiversity through metagenomic sequencing of parallel consortia.</title>
        <authorList>
            <person name="Nelson W.C."/>
            <person name="Romine M.F."/>
            <person name="Lindemann S.R."/>
        </authorList>
    </citation>
    <scope>NUCLEOTIDE SEQUENCE [LARGE SCALE GENOMIC DNA]</scope>
    <source>
        <strain evidence="3">HL-109</strain>
    </source>
</reference>
<dbReference type="InterPro" id="IPR025424">
    <property type="entry name" value="YrhK_domain"/>
</dbReference>
<name>A0A0P7Y8U0_9HYPH</name>
<keyword evidence="1" id="KW-1133">Transmembrane helix</keyword>
<organism evidence="3 5">
    <name type="scientific">Saliniramus fredricksonii</name>
    <dbReference type="NCBI Taxonomy" id="1653334"/>
    <lineage>
        <taxon>Bacteria</taxon>
        <taxon>Pseudomonadati</taxon>
        <taxon>Pseudomonadota</taxon>
        <taxon>Alphaproteobacteria</taxon>
        <taxon>Hyphomicrobiales</taxon>
        <taxon>Salinarimonadaceae</taxon>
        <taxon>Saliniramus</taxon>
    </lineage>
</organism>
<proteinExistence type="predicted"/>
<accession>A0A0P7Y8U0</accession>
<dbReference type="Proteomes" id="UP000182800">
    <property type="component" value="Unassembled WGS sequence"/>
</dbReference>
<reference evidence="4 6" key="2">
    <citation type="submission" date="2016-08" db="EMBL/GenBank/DDBJ databases">
        <authorList>
            <person name="Varghese N."/>
            <person name="Submissions Spin"/>
        </authorList>
    </citation>
    <scope>NUCLEOTIDE SEQUENCE [LARGE SCALE GENOMIC DNA]</scope>
    <source>
        <strain evidence="4 6">HL-109</strain>
    </source>
</reference>
<keyword evidence="1" id="KW-0812">Transmembrane</keyword>
<evidence type="ECO:0000259" key="2">
    <source>
        <dbReference type="Pfam" id="PF14145"/>
    </source>
</evidence>
<evidence type="ECO:0000256" key="1">
    <source>
        <dbReference type="SAM" id="Phobius"/>
    </source>
</evidence>
<evidence type="ECO:0000313" key="4">
    <source>
        <dbReference type="EMBL" id="SCC79897.1"/>
    </source>
</evidence>
<dbReference type="RefSeq" id="WP_074443996.1">
    <property type="nucleotide sequence ID" value="NZ_FMBM01000001.1"/>
</dbReference>
<evidence type="ECO:0000313" key="5">
    <source>
        <dbReference type="Proteomes" id="UP000050497"/>
    </source>
</evidence>
<gene>
    <name evidence="4" type="ORF">GA0071312_1228</name>
    <name evidence="3" type="ORF">HLUCCO17_10910</name>
</gene>
<protein>
    <submittedName>
        <fullName evidence="3">YrhK-like protein</fullName>
    </submittedName>
</protein>
<dbReference type="EMBL" id="LJSX01000015">
    <property type="protein sequence ID" value="KPQ10567.1"/>
    <property type="molecule type" value="Genomic_DNA"/>
</dbReference>
<dbReference type="Pfam" id="PF14145">
    <property type="entry name" value="YrhK"/>
    <property type="match status" value="1"/>
</dbReference>
<dbReference type="OrthoDB" id="5862062at2"/>
<feature type="domain" description="YrhK" evidence="2">
    <location>
        <begin position="14"/>
        <end position="65"/>
    </location>
</feature>
<dbReference type="EMBL" id="FMBM01000001">
    <property type="protein sequence ID" value="SCC79897.1"/>
    <property type="molecule type" value="Genomic_DNA"/>
</dbReference>